<dbReference type="GeneID" id="76042758"/>
<evidence type="ECO:0000313" key="1">
    <source>
        <dbReference type="EMBL" id="KRN83473.1"/>
    </source>
</evidence>
<organism evidence="1 3">
    <name type="scientific">Pediococcus ethanolidurans</name>
    <dbReference type="NCBI Taxonomy" id="319653"/>
    <lineage>
        <taxon>Bacteria</taxon>
        <taxon>Bacillati</taxon>
        <taxon>Bacillota</taxon>
        <taxon>Bacilli</taxon>
        <taxon>Lactobacillales</taxon>
        <taxon>Lactobacillaceae</taxon>
        <taxon>Pediococcus</taxon>
    </lineage>
</organism>
<evidence type="ECO:0000313" key="3">
    <source>
        <dbReference type="Proteomes" id="UP000051749"/>
    </source>
</evidence>
<reference evidence="2 4" key="2">
    <citation type="submission" date="2016-10" db="EMBL/GenBank/DDBJ databases">
        <authorList>
            <person name="Varghese N."/>
            <person name="Submissions S."/>
        </authorList>
    </citation>
    <scope>NUCLEOTIDE SEQUENCE [LARGE SCALE GENOMIC DNA]</scope>
    <source>
        <strain evidence="2 4">CGMCC 1.3889</strain>
    </source>
</reference>
<name>A0A0R2K1I1_9LACO</name>
<dbReference type="EMBL" id="FOGK01000003">
    <property type="protein sequence ID" value="SER25295.1"/>
    <property type="molecule type" value="Genomic_DNA"/>
</dbReference>
<reference evidence="1 3" key="1">
    <citation type="journal article" date="2015" name="Genome Announc.">
        <title>Expanding the biotechnology potential of lactobacilli through comparative genomics of 213 strains and associated genera.</title>
        <authorList>
            <person name="Sun Z."/>
            <person name="Harris H.M."/>
            <person name="McCann A."/>
            <person name="Guo C."/>
            <person name="Argimon S."/>
            <person name="Zhang W."/>
            <person name="Yang X."/>
            <person name="Jeffery I.B."/>
            <person name="Cooney J.C."/>
            <person name="Kagawa T.F."/>
            <person name="Liu W."/>
            <person name="Song Y."/>
            <person name="Salvetti E."/>
            <person name="Wrobel A."/>
            <person name="Rasinkangas P."/>
            <person name="Parkhill J."/>
            <person name="Rea M.C."/>
            <person name="O'Sullivan O."/>
            <person name="Ritari J."/>
            <person name="Douillard F.P."/>
            <person name="Paul Ross R."/>
            <person name="Yang R."/>
            <person name="Briner A.E."/>
            <person name="Felis G.E."/>
            <person name="de Vos W.M."/>
            <person name="Barrangou R."/>
            <person name="Klaenhammer T.R."/>
            <person name="Caufield P.W."/>
            <person name="Cui Y."/>
            <person name="Zhang H."/>
            <person name="O'Toole P.W."/>
        </authorList>
    </citation>
    <scope>NUCLEOTIDE SEQUENCE [LARGE SCALE GENOMIC DNA]</scope>
    <source>
        <strain evidence="1 3">DSM 22301</strain>
    </source>
</reference>
<dbReference type="AlphaFoldDB" id="A0A0R2K1I1"/>
<dbReference type="OrthoDB" id="2249687at2"/>
<gene>
    <name evidence="1" type="ORF">IV87_GL000906</name>
    <name evidence="2" type="ORF">SAMN04487973_103124</name>
</gene>
<dbReference type="RefSeq" id="WP_057805116.1">
    <property type="nucleotide sequence ID" value="NZ_BJYP01000007.1"/>
</dbReference>
<sequence>MYKHLVAIVEIKQKGYIYHFVSKDAQKVNQRYYQLTHKFSDNLSESLYQTSIIENNDQSLDSVLSTDGKTHSIQLVNDLEAFVKLVYDKKLTTLGKRLQEREMNNVEQLIRWFNGD</sequence>
<dbReference type="Proteomes" id="UP000051749">
    <property type="component" value="Unassembled WGS sequence"/>
</dbReference>
<proteinExistence type="predicted"/>
<evidence type="ECO:0000313" key="4">
    <source>
        <dbReference type="Proteomes" id="UP000182818"/>
    </source>
</evidence>
<evidence type="ECO:0000313" key="2">
    <source>
        <dbReference type="EMBL" id="SER25295.1"/>
    </source>
</evidence>
<dbReference type="PATRIC" id="fig|319653.3.peg.916"/>
<protein>
    <submittedName>
        <fullName evidence="1">Uncharacterized protein</fullName>
    </submittedName>
</protein>
<comment type="caution">
    <text evidence="1">The sequence shown here is derived from an EMBL/GenBank/DDBJ whole genome shotgun (WGS) entry which is preliminary data.</text>
</comment>
<accession>A0A0R2K1I1</accession>
<keyword evidence="4" id="KW-1185">Reference proteome</keyword>
<dbReference type="STRING" id="319653.SAMN04487973_103124"/>
<dbReference type="Proteomes" id="UP000182818">
    <property type="component" value="Unassembled WGS sequence"/>
</dbReference>
<dbReference type="EMBL" id="JQBY01000002">
    <property type="protein sequence ID" value="KRN83473.1"/>
    <property type="molecule type" value="Genomic_DNA"/>
</dbReference>